<feature type="domain" description="InsA N-terminal zinc ribbon" evidence="1">
    <location>
        <begin position="7"/>
        <end position="36"/>
    </location>
</feature>
<organism evidence="2 3">
    <name type="scientific">Adhaeribacter radiodurans</name>
    <dbReference type="NCBI Taxonomy" id="2745197"/>
    <lineage>
        <taxon>Bacteria</taxon>
        <taxon>Pseudomonadati</taxon>
        <taxon>Bacteroidota</taxon>
        <taxon>Cytophagia</taxon>
        <taxon>Cytophagales</taxon>
        <taxon>Hymenobacteraceae</taxon>
        <taxon>Adhaeribacter</taxon>
    </lineage>
</organism>
<reference evidence="2 3" key="1">
    <citation type="submission" date="2020-08" db="EMBL/GenBank/DDBJ databases">
        <title>Adhaeribacter dokdonensis sp. nov., isolated from the rhizosphere of Elymus tsukushiensis, a plant native to the Dokdo Islands, Republic of Korea.</title>
        <authorList>
            <person name="Ghim S.Y."/>
        </authorList>
    </citation>
    <scope>NUCLEOTIDE SEQUENCE [LARGE SCALE GENOMIC DNA]</scope>
    <source>
        <strain evidence="2 3">KUDC8001</strain>
    </source>
</reference>
<sequence>MCEILIKINCPHCQSCKIVRNGKKKNGSQNLLCRSCGKQFQPAYQYKGADPANKQLIIRLLERNTGIRDIEQVLQISRKCTLSTLLRYGNSIQIKPARKRYYSVQIDEVWSFVGKRKRGKYGLFYAYSAEYD</sequence>
<proteinExistence type="predicted"/>
<accession>A0A7L7L5Q1</accession>
<dbReference type="KEGG" id="add:HUW48_08805"/>
<evidence type="ECO:0000313" key="2">
    <source>
        <dbReference type="EMBL" id="QMU28137.1"/>
    </source>
</evidence>
<dbReference type="EMBL" id="CP055153">
    <property type="protein sequence ID" value="QMU28137.1"/>
    <property type="molecule type" value="Genomic_DNA"/>
</dbReference>
<keyword evidence="3" id="KW-1185">Reference proteome</keyword>
<evidence type="ECO:0000259" key="1">
    <source>
        <dbReference type="Pfam" id="PF03811"/>
    </source>
</evidence>
<name>A0A7L7L5Q1_9BACT</name>
<dbReference type="InterPro" id="IPR051354">
    <property type="entry name" value="Transposase_27_IS1"/>
</dbReference>
<dbReference type="InterPro" id="IPR003220">
    <property type="entry name" value="InsA_N_dom_Znf"/>
</dbReference>
<dbReference type="PANTHER" id="PTHR33293:SF1">
    <property type="entry name" value="INSERTION ELEMENT IS1 1 PROTEIN INSB-RELATED"/>
    <property type="match status" value="1"/>
</dbReference>
<dbReference type="PANTHER" id="PTHR33293">
    <property type="entry name" value="INSERTION ELEMENT IS1 1 PROTEIN INSB-RELATED"/>
    <property type="match status" value="1"/>
</dbReference>
<dbReference type="Pfam" id="PF03811">
    <property type="entry name" value="Zn_ribbon_InsA"/>
    <property type="match status" value="1"/>
</dbReference>
<protein>
    <submittedName>
        <fullName evidence="2">IS1 family transposase</fullName>
    </submittedName>
</protein>
<dbReference type="GO" id="GO:0006313">
    <property type="term" value="P:DNA transposition"/>
    <property type="evidence" value="ECO:0007669"/>
    <property type="project" value="InterPro"/>
</dbReference>
<gene>
    <name evidence="2" type="ORF">HUW48_08805</name>
</gene>
<evidence type="ECO:0000313" key="3">
    <source>
        <dbReference type="Proteomes" id="UP000514509"/>
    </source>
</evidence>
<dbReference type="AlphaFoldDB" id="A0A7L7L5Q1"/>
<dbReference type="Proteomes" id="UP000514509">
    <property type="component" value="Chromosome"/>
</dbReference>